<keyword evidence="3" id="KW-0460">Magnesium</keyword>
<dbReference type="EMBL" id="ABCK01000015">
    <property type="protein sequence ID" value="EDM26627.1"/>
    <property type="molecule type" value="Genomic_DNA"/>
</dbReference>
<dbReference type="eggNOG" id="COG3769">
    <property type="taxonomic scope" value="Bacteria"/>
</dbReference>
<sequence>MKKYVVVTDLDSTLLDHADYSWDKAQEALDLLKTKKIPIIFNSSKTLAELQQLKEEMGNIDPCVSENGSVICWSGSWGEAEMVETPGINRDGILQILSKLKDQFNFIGFSEWTSHDLSKETGLTESQASQALDRQGSEPIKWLGTEDELKKFRLVLAQKNLHLLKGGRFFHVMGMVDKSEIIERLKEVYGAIYQSEICVIALGDSANDKLMLELADIAVVIPASKGENLKLDRTDYILAADKGPRGWNTEMIKILKQGE</sequence>
<dbReference type="SUPFAM" id="SSF56784">
    <property type="entry name" value="HAD-like"/>
    <property type="match status" value="1"/>
</dbReference>
<dbReference type="GO" id="GO:0005829">
    <property type="term" value="C:cytosol"/>
    <property type="evidence" value="ECO:0007669"/>
    <property type="project" value="TreeGrafter"/>
</dbReference>
<dbReference type="InterPro" id="IPR023214">
    <property type="entry name" value="HAD_sf"/>
</dbReference>
<evidence type="ECO:0000313" key="5">
    <source>
        <dbReference type="Proteomes" id="UP000004947"/>
    </source>
</evidence>
<dbReference type="SFLD" id="SFLDG01140">
    <property type="entry name" value="C2.B:_Phosphomannomutase_and_P"/>
    <property type="match status" value="1"/>
</dbReference>
<dbReference type="RefSeq" id="WP_007279678.1">
    <property type="nucleotide sequence ID" value="NZ_ABCK01000015.1"/>
</dbReference>
<dbReference type="SFLD" id="SFLDG01142">
    <property type="entry name" value="C2.B.2:_Mannosyl-3-phosphoglyc"/>
    <property type="match status" value="1"/>
</dbReference>
<dbReference type="PANTHER" id="PTHR10000">
    <property type="entry name" value="PHOSPHOSERINE PHOSPHATASE"/>
    <property type="match status" value="1"/>
</dbReference>
<evidence type="ECO:0000256" key="2">
    <source>
        <dbReference type="ARBA" id="ARBA00022801"/>
    </source>
</evidence>
<reference evidence="4 5" key="1">
    <citation type="journal article" date="2010" name="J. Bacteriol.">
        <title>Genome sequence of Lentisphaera araneosa HTCC2155T, the type species of the order Lentisphaerales in the phylum Lentisphaerae.</title>
        <authorList>
            <person name="Thrash J.C."/>
            <person name="Cho J.C."/>
            <person name="Vergin K.L."/>
            <person name="Morris R.M."/>
            <person name="Giovannoni S.J."/>
        </authorList>
    </citation>
    <scope>NUCLEOTIDE SEQUENCE [LARGE SCALE GENOMIC DNA]</scope>
    <source>
        <strain evidence="4 5">HTCC2155</strain>
    </source>
</reference>
<dbReference type="PANTHER" id="PTHR10000:SF8">
    <property type="entry name" value="HAD SUPERFAMILY HYDROLASE-LIKE, TYPE 3"/>
    <property type="match status" value="1"/>
</dbReference>
<dbReference type="Gene3D" id="3.30.980.20">
    <property type="entry name" value="Putative mannosyl-3-phosphoglycerate phosphatase, domain 2"/>
    <property type="match status" value="1"/>
</dbReference>
<dbReference type="Proteomes" id="UP000004947">
    <property type="component" value="Unassembled WGS sequence"/>
</dbReference>
<evidence type="ECO:0000256" key="3">
    <source>
        <dbReference type="ARBA" id="ARBA00022842"/>
    </source>
</evidence>
<dbReference type="GO" id="GO:0000287">
    <property type="term" value="F:magnesium ion binding"/>
    <property type="evidence" value="ECO:0007669"/>
    <property type="project" value="TreeGrafter"/>
</dbReference>
<keyword evidence="1" id="KW-0479">Metal-binding</keyword>
<dbReference type="Pfam" id="PF08282">
    <property type="entry name" value="Hydrolase_3"/>
    <property type="match status" value="1"/>
</dbReference>
<dbReference type="OrthoDB" id="193379at2"/>
<proteinExistence type="predicted"/>
<dbReference type="SFLD" id="SFLDS00003">
    <property type="entry name" value="Haloacid_Dehalogenase"/>
    <property type="match status" value="1"/>
</dbReference>
<organism evidence="4 5">
    <name type="scientific">Lentisphaera araneosa HTCC2155</name>
    <dbReference type="NCBI Taxonomy" id="313628"/>
    <lineage>
        <taxon>Bacteria</taxon>
        <taxon>Pseudomonadati</taxon>
        <taxon>Lentisphaerota</taxon>
        <taxon>Lentisphaeria</taxon>
        <taxon>Lentisphaerales</taxon>
        <taxon>Lentisphaeraceae</taxon>
        <taxon>Lentisphaera</taxon>
    </lineage>
</organism>
<keyword evidence="5" id="KW-1185">Reference proteome</keyword>
<dbReference type="Gene3D" id="3.40.50.1000">
    <property type="entry name" value="HAD superfamily/HAD-like"/>
    <property type="match status" value="1"/>
</dbReference>
<name>A6DP95_9BACT</name>
<dbReference type="InterPro" id="IPR006379">
    <property type="entry name" value="HAD-SF_hydro_IIB"/>
</dbReference>
<evidence type="ECO:0000313" key="4">
    <source>
        <dbReference type="EMBL" id="EDM26627.1"/>
    </source>
</evidence>
<dbReference type="NCBIfam" id="TIGR01486">
    <property type="entry name" value="HAD-SF-IIB-MPGP"/>
    <property type="match status" value="1"/>
</dbReference>
<dbReference type="AlphaFoldDB" id="A6DP95"/>
<evidence type="ECO:0000256" key="1">
    <source>
        <dbReference type="ARBA" id="ARBA00022723"/>
    </source>
</evidence>
<dbReference type="GO" id="GO:0051479">
    <property type="term" value="P:mannosylglycerate biosynthetic process"/>
    <property type="evidence" value="ECO:0007669"/>
    <property type="project" value="InterPro"/>
</dbReference>
<dbReference type="InterPro" id="IPR006381">
    <property type="entry name" value="HAD-SF-IIB-MPGP"/>
</dbReference>
<comment type="caution">
    <text evidence="4">The sequence shown here is derived from an EMBL/GenBank/DDBJ whole genome shotgun (WGS) entry which is preliminary data.</text>
</comment>
<gene>
    <name evidence="4" type="ORF">LNTAR_02427</name>
</gene>
<dbReference type="NCBIfam" id="TIGR01484">
    <property type="entry name" value="HAD-SF-IIB"/>
    <property type="match status" value="1"/>
</dbReference>
<accession>A6DP95</accession>
<dbReference type="STRING" id="313628.LNTAR_02427"/>
<protein>
    <submittedName>
        <fullName evidence="4">Predicted hydrolase (HAD superfamily) protein</fullName>
    </submittedName>
</protein>
<dbReference type="InterPro" id="IPR036412">
    <property type="entry name" value="HAD-like_sf"/>
</dbReference>
<dbReference type="GO" id="GO:0050531">
    <property type="term" value="F:mannosyl-3-phosphoglycerate phosphatase activity"/>
    <property type="evidence" value="ECO:0007669"/>
    <property type="project" value="InterPro"/>
</dbReference>
<keyword evidence="2 4" id="KW-0378">Hydrolase</keyword>